<dbReference type="EMBL" id="CP016346">
    <property type="protein sequence ID" value="ANQ15143.1"/>
    <property type="molecule type" value="Genomic_DNA"/>
</dbReference>
<proteinExistence type="predicted"/>
<gene>
    <name evidence="1" type="ORF">BA890_20740</name>
</gene>
<dbReference type="KEGG" id="vna:PN96_16895"/>
<protein>
    <submittedName>
        <fullName evidence="1">Uncharacterized protein</fullName>
    </submittedName>
</protein>
<name>A0AAN1CYF7_VIBNA</name>
<organism evidence="1 2">
    <name type="scientific">Vibrio natriegens NBRC 15636 = ATCC 14048 = DSM 759</name>
    <dbReference type="NCBI Taxonomy" id="1219067"/>
    <lineage>
        <taxon>Bacteria</taxon>
        <taxon>Pseudomonadati</taxon>
        <taxon>Pseudomonadota</taxon>
        <taxon>Gammaproteobacteria</taxon>
        <taxon>Vibrionales</taxon>
        <taxon>Vibrionaceae</taxon>
        <taxon>Vibrio</taxon>
    </lineage>
</organism>
<reference evidence="1 2" key="1">
    <citation type="submission" date="2016-07" db="EMBL/GenBank/DDBJ databases">
        <title>Developing Vibrio natriegens as a novel, fast-growing host for biotechnology.</title>
        <authorList>
            <person name="Weinstock M.T."/>
            <person name="Hesek E.D."/>
            <person name="Wilson C.M."/>
            <person name="Gibson D.G."/>
        </authorList>
    </citation>
    <scope>NUCLEOTIDE SEQUENCE [LARGE SCALE GENOMIC DNA]</scope>
    <source>
        <strain evidence="1 2">ATCC 14048</strain>
    </source>
</reference>
<accession>A0AAN1CYF7</accession>
<sequence length="64" mass="7242">MTIIIKINEGYVAELFLHQIDSSAVKHPINTEEHETPLAQRTTKHVVLIEFYLGYDSIEGITCA</sequence>
<evidence type="ECO:0000313" key="1">
    <source>
        <dbReference type="EMBL" id="ANQ15143.1"/>
    </source>
</evidence>
<keyword evidence="2" id="KW-1185">Reference proteome</keyword>
<evidence type="ECO:0000313" key="2">
    <source>
        <dbReference type="Proteomes" id="UP000092741"/>
    </source>
</evidence>
<dbReference type="Proteomes" id="UP000092741">
    <property type="component" value="Chromosome 2"/>
</dbReference>
<dbReference type="AlphaFoldDB" id="A0AAN1CYF7"/>